<dbReference type="AlphaFoldDB" id="A0AAP5ESQ5"/>
<accession>A0AAP5ESQ5</accession>
<gene>
    <name evidence="3" type="ORF">NIE36_39645</name>
    <name evidence="2" type="ORF">OSB80_39740</name>
</gene>
<dbReference type="EMBL" id="JAMXWF010000055">
    <property type="protein sequence ID" value="MDQ6413241.1"/>
    <property type="molecule type" value="Genomic_DNA"/>
</dbReference>
<evidence type="ECO:0000313" key="2">
    <source>
        <dbReference type="EMBL" id="MCX4151428.1"/>
    </source>
</evidence>
<name>A0AAP5ESQ5_9BURK</name>
<organism evidence="3 5">
    <name type="scientific">Paraburkholderia madseniana</name>
    <dbReference type="NCBI Taxonomy" id="2599607"/>
    <lineage>
        <taxon>Bacteria</taxon>
        <taxon>Pseudomonadati</taxon>
        <taxon>Pseudomonadota</taxon>
        <taxon>Betaproteobacteria</taxon>
        <taxon>Burkholderiales</taxon>
        <taxon>Burkholderiaceae</taxon>
        <taxon>Paraburkholderia</taxon>
    </lineage>
</organism>
<evidence type="ECO:0000256" key="1">
    <source>
        <dbReference type="SAM" id="Phobius"/>
    </source>
</evidence>
<reference evidence="3" key="1">
    <citation type="submission" date="2022-06" db="EMBL/GenBank/DDBJ databases">
        <title>PHB producers.</title>
        <authorList>
            <person name="Besaury L."/>
        </authorList>
    </citation>
    <scope>NUCLEOTIDE SEQUENCE</scope>
    <source>
        <strain evidence="3 4">SEWS6</strain>
    </source>
</reference>
<dbReference type="EMBL" id="JAPKHW010000055">
    <property type="protein sequence ID" value="MCX4151428.1"/>
    <property type="molecule type" value="Genomic_DNA"/>
</dbReference>
<proteinExistence type="predicted"/>
<dbReference type="Proteomes" id="UP001242288">
    <property type="component" value="Unassembled WGS sequence"/>
</dbReference>
<evidence type="ECO:0000313" key="3">
    <source>
        <dbReference type="EMBL" id="MDQ6413241.1"/>
    </source>
</evidence>
<sequence length="102" mass="10893">MTWTGKLSWFLLAVAVVGSGGLIVYVVHTSSTGGGTIEPPAQTVPTFEPKTEAYYLAHRAEMKAREDDCTNRGISPFADTPEARDCNAAAEASKQIFFGPGK</sequence>
<keyword evidence="1" id="KW-0472">Membrane</keyword>
<keyword evidence="1" id="KW-0812">Transmembrane</keyword>
<comment type="caution">
    <text evidence="3">The sequence shown here is derived from an EMBL/GenBank/DDBJ whole genome shotgun (WGS) entry which is preliminary data.</text>
</comment>
<feature type="transmembrane region" description="Helical" evidence="1">
    <location>
        <begin position="7"/>
        <end position="27"/>
    </location>
</feature>
<keyword evidence="1" id="KW-1133">Transmembrane helix</keyword>
<keyword evidence="4" id="KW-1185">Reference proteome</keyword>
<protein>
    <recommendedName>
        <fullName evidence="6">Entry exclusion protein TrbK-alt</fullName>
    </recommendedName>
</protein>
<dbReference type="RefSeq" id="WP_266261674.1">
    <property type="nucleotide sequence ID" value="NZ_JAMXWF010000055.1"/>
</dbReference>
<evidence type="ECO:0008006" key="6">
    <source>
        <dbReference type="Google" id="ProtNLM"/>
    </source>
</evidence>
<evidence type="ECO:0000313" key="5">
    <source>
        <dbReference type="Proteomes" id="UP001242288"/>
    </source>
</evidence>
<evidence type="ECO:0000313" key="4">
    <source>
        <dbReference type="Proteomes" id="UP001209412"/>
    </source>
</evidence>
<dbReference type="Proteomes" id="UP001209412">
    <property type="component" value="Unassembled WGS sequence"/>
</dbReference>